<dbReference type="RefSeq" id="WP_112344771.1">
    <property type="nucleotide sequence ID" value="NZ_QMKK01000054.1"/>
</dbReference>
<evidence type="ECO:0000313" key="3">
    <source>
        <dbReference type="Proteomes" id="UP000251205"/>
    </source>
</evidence>
<organism evidence="2 3">
    <name type="scientific">Rhizobium tropici</name>
    <dbReference type="NCBI Taxonomy" id="398"/>
    <lineage>
        <taxon>Bacteria</taxon>
        <taxon>Pseudomonadati</taxon>
        <taxon>Pseudomonadota</taxon>
        <taxon>Alphaproteobacteria</taxon>
        <taxon>Hyphomicrobiales</taxon>
        <taxon>Rhizobiaceae</taxon>
        <taxon>Rhizobium/Agrobacterium group</taxon>
        <taxon>Rhizobium</taxon>
    </lineage>
</organism>
<dbReference type="EMBL" id="QMKK01000054">
    <property type="protein sequence ID" value="RAX38277.1"/>
    <property type="molecule type" value="Genomic_DNA"/>
</dbReference>
<reference evidence="2 3" key="1">
    <citation type="submission" date="2018-06" db="EMBL/GenBank/DDBJ databases">
        <title>Whole Genome Sequence of an efficient microsymbiont, Rhizobium tropici.</title>
        <authorList>
            <person name="Srinivasan R."/>
            <person name="Singh H.V."/>
            <person name="Srivastava R."/>
            <person name="Kumari B."/>
            <person name="Radhakrishna A."/>
        </authorList>
    </citation>
    <scope>NUCLEOTIDE SEQUENCE [LARGE SCALE GENOMIC DNA]</scope>
    <source>
        <strain evidence="2 3">IGFRI Rhizo-19</strain>
    </source>
</reference>
<proteinExistence type="predicted"/>
<feature type="chain" id="PRO_5016309336" evidence="1">
    <location>
        <begin position="32"/>
        <end position="238"/>
    </location>
</feature>
<dbReference type="Proteomes" id="UP000251205">
    <property type="component" value="Unassembled WGS sequence"/>
</dbReference>
<evidence type="ECO:0000313" key="2">
    <source>
        <dbReference type="EMBL" id="RAX38277.1"/>
    </source>
</evidence>
<dbReference type="AlphaFoldDB" id="A0A329Y4Q8"/>
<name>A0A329Y4Q8_RHITR</name>
<gene>
    <name evidence="2" type="ORF">DQ393_27100</name>
</gene>
<feature type="signal peptide" evidence="1">
    <location>
        <begin position="1"/>
        <end position="31"/>
    </location>
</feature>
<keyword evidence="1" id="KW-0732">Signal</keyword>
<dbReference type="OrthoDB" id="43895at2"/>
<evidence type="ECO:0000256" key="1">
    <source>
        <dbReference type="SAM" id="SignalP"/>
    </source>
</evidence>
<accession>A0A329Y4Q8</accession>
<protein>
    <submittedName>
        <fullName evidence="2">Uncharacterized protein</fullName>
    </submittedName>
</protein>
<comment type="caution">
    <text evidence="2">The sequence shown here is derived from an EMBL/GenBank/DDBJ whole genome shotgun (WGS) entry which is preliminary data.</text>
</comment>
<sequence length="238" mass="25698">MVSISIKAATLAVLLIATTAAGLLAAYPAIAAVVCPNCMGFKRARGQVYVEDGMASQQQAAVLKTIAMARDQLRQFYGTIDSDPRIFVCGDDNCYRKIGGGGSRGMALLDFALFLSLQGTTVTIASHEMSHIELHTRIGLIKTFRRDVPQWFDEGIAVLVSNDGRYLRPASSPDRCLVEPDDTLPTSRRAWIESAASVNLYAKAACRVSRWIATHGGPPAVTRLLADIAAGQSFDMVY</sequence>